<gene>
    <name evidence="3" type="ORF">G9403_10655</name>
</gene>
<keyword evidence="2" id="KW-0472">Membrane</keyword>
<name>A0ABD4XLN8_WEIPA</name>
<feature type="transmembrane region" description="Helical" evidence="2">
    <location>
        <begin position="128"/>
        <end position="154"/>
    </location>
</feature>
<proteinExistence type="predicted"/>
<protein>
    <recommendedName>
        <fullName evidence="5">MobB</fullName>
    </recommendedName>
</protein>
<feature type="coiled-coil region" evidence="1">
    <location>
        <begin position="92"/>
        <end position="119"/>
    </location>
</feature>
<evidence type="ECO:0000313" key="3">
    <source>
        <dbReference type="EMBL" id="MDF8372068.1"/>
    </source>
</evidence>
<reference evidence="3 4" key="1">
    <citation type="submission" date="2020-03" db="EMBL/GenBank/DDBJ databases">
        <title>Comparative genomics of Weissella paramesenteroides.</title>
        <authorList>
            <person name="Kant R."/>
            <person name="Takala T."/>
            <person name="Saris P."/>
        </authorList>
    </citation>
    <scope>NUCLEOTIDE SEQUENCE [LARGE SCALE GENOMIC DNA]</scope>
    <source>
        <strain evidence="3 4">SJ27-4</strain>
    </source>
</reference>
<feature type="transmembrane region" description="Helical" evidence="2">
    <location>
        <begin position="174"/>
        <end position="202"/>
    </location>
</feature>
<evidence type="ECO:0000313" key="4">
    <source>
        <dbReference type="Proteomes" id="UP001215461"/>
    </source>
</evidence>
<sequence>MDQQQQFFRELMRTVDNSFDTGKIDASDMKIIRQEITHTVNNYLQDRQTKLDKIMVKNYQKSINQTFENLTSEAQDQYYNLRNYLSEMDTKNQNIQKQIIKNQKKLAKLQKEINDTTTNSKMTELVKVIGYLIMSMTSTFLLIFIGSTLWHGGIASIWNWFDISGWSWISALKVIGGLIGTAIITLIGIALALFPTIIVDWLKIKFDDYKSYH</sequence>
<evidence type="ECO:0000256" key="2">
    <source>
        <dbReference type="SAM" id="Phobius"/>
    </source>
</evidence>
<accession>A0ABD4XLN8</accession>
<comment type="caution">
    <text evidence="3">The sequence shown here is derived from an EMBL/GenBank/DDBJ whole genome shotgun (WGS) entry which is preliminary data.</text>
</comment>
<dbReference type="Proteomes" id="UP001215461">
    <property type="component" value="Unassembled WGS sequence"/>
</dbReference>
<keyword evidence="2" id="KW-1133">Transmembrane helix</keyword>
<dbReference type="Gene3D" id="1.20.1170.10">
    <property type="match status" value="1"/>
</dbReference>
<evidence type="ECO:0008006" key="5">
    <source>
        <dbReference type="Google" id="ProtNLM"/>
    </source>
</evidence>
<dbReference type="AlphaFoldDB" id="A0ABD4XLN8"/>
<keyword evidence="1" id="KW-0175">Coiled coil</keyword>
<keyword evidence="2" id="KW-0812">Transmembrane</keyword>
<evidence type="ECO:0000256" key="1">
    <source>
        <dbReference type="SAM" id="Coils"/>
    </source>
</evidence>
<dbReference type="EMBL" id="JAANXN010000022">
    <property type="protein sequence ID" value="MDF8372068.1"/>
    <property type="molecule type" value="Genomic_DNA"/>
</dbReference>
<dbReference type="RefSeq" id="WP_277362626.1">
    <property type="nucleotide sequence ID" value="NZ_JAANXM010000016.1"/>
</dbReference>
<organism evidence="3 4">
    <name type="scientific">Weissella paramesenteroides</name>
    <name type="common">Leuconostoc paramesenteroides</name>
    <dbReference type="NCBI Taxonomy" id="1249"/>
    <lineage>
        <taxon>Bacteria</taxon>
        <taxon>Bacillati</taxon>
        <taxon>Bacillota</taxon>
        <taxon>Bacilli</taxon>
        <taxon>Lactobacillales</taxon>
        <taxon>Lactobacillaceae</taxon>
        <taxon>Weissella</taxon>
    </lineage>
</organism>